<name>A0ABV3SVM1_9ACTN</name>
<accession>A0ABV3SVM1</accession>
<protein>
    <recommendedName>
        <fullName evidence="3">Thioredoxin</fullName>
    </recommendedName>
</protein>
<organism evidence="1 2">
    <name type="scientific">Nocardioides eburneus</name>
    <dbReference type="NCBI Taxonomy" id="3231482"/>
    <lineage>
        <taxon>Bacteria</taxon>
        <taxon>Bacillati</taxon>
        <taxon>Actinomycetota</taxon>
        <taxon>Actinomycetes</taxon>
        <taxon>Propionibacteriales</taxon>
        <taxon>Nocardioidaceae</taxon>
        <taxon>Nocardioides</taxon>
    </lineage>
</organism>
<keyword evidence="2" id="KW-1185">Reference proteome</keyword>
<dbReference type="Proteomes" id="UP001556631">
    <property type="component" value="Unassembled WGS sequence"/>
</dbReference>
<comment type="caution">
    <text evidence="1">The sequence shown here is derived from an EMBL/GenBank/DDBJ whole genome shotgun (WGS) entry which is preliminary data.</text>
</comment>
<evidence type="ECO:0000313" key="2">
    <source>
        <dbReference type="Proteomes" id="UP001556631"/>
    </source>
</evidence>
<proteinExistence type="predicted"/>
<dbReference type="EMBL" id="JBFPJR010000001">
    <property type="protein sequence ID" value="MEX0426108.1"/>
    <property type="molecule type" value="Genomic_DNA"/>
</dbReference>
<evidence type="ECO:0000313" key="1">
    <source>
        <dbReference type="EMBL" id="MEX0426108.1"/>
    </source>
</evidence>
<evidence type="ECO:0008006" key="3">
    <source>
        <dbReference type="Google" id="ProtNLM"/>
    </source>
</evidence>
<dbReference type="RefSeq" id="WP_367990738.1">
    <property type="nucleotide sequence ID" value="NZ_JBFPJR010000001.1"/>
</dbReference>
<reference evidence="1 2" key="1">
    <citation type="submission" date="2024-07" db="EMBL/GenBank/DDBJ databases">
        <authorList>
            <person name="Lee S."/>
            <person name="Kang M."/>
        </authorList>
    </citation>
    <scope>NUCLEOTIDE SEQUENCE [LARGE SCALE GENOMIC DNA]</scope>
    <source>
        <strain evidence="1 2">DS6</strain>
    </source>
</reference>
<gene>
    <name evidence="1" type="ORF">AB3X52_00635</name>
</gene>
<sequence>MTGPRRLGADTPEELGIVQAAVEYAYDQDWSDGLPVVPATRERTDAFLATTDRHPDEVIGRLEPLRREVTVETAAVNAVMAGCRPEYFPVVLAAWDALMLDPTTAVGAWQSTSGPAPLIVVNGPVRERLALNGGGGALGPGFRANATIARAIGLLVRNGLGVRPQVFEQATQGIPGRWGMCLAENEEESPWEPIAVDGGLAPGSDAVSAMLVRDTEFVDNRHTADPEKLLADLADTLGRTGALIFEHAAAGLVLCPEHAQLLARAGMAKEDVRRWLADHTRRSVADLRAVGKNGLTDLGGRGVRVDRPDEERSGEDRVFATDTAQHLPILVAGARNAGISSVVRLFTSWPRISARVESCPADVPVPLSLVDPEVEA</sequence>